<keyword evidence="3" id="KW-1185">Reference proteome</keyword>
<name>G7YHJ0_CLOSI</name>
<evidence type="ECO:0000313" key="3">
    <source>
        <dbReference type="Proteomes" id="UP000008909"/>
    </source>
</evidence>
<evidence type="ECO:0008006" key="4">
    <source>
        <dbReference type="Google" id="ProtNLM"/>
    </source>
</evidence>
<reference key="2">
    <citation type="submission" date="2011-10" db="EMBL/GenBank/DDBJ databases">
        <title>The genome and transcriptome sequence of Clonorchis sinensis provide insights into the carcinogenic liver fluke.</title>
        <authorList>
            <person name="Wang X."/>
            <person name="Huang Y."/>
            <person name="Chen W."/>
            <person name="Liu H."/>
            <person name="Guo L."/>
            <person name="Chen Y."/>
            <person name="Luo F."/>
            <person name="Zhou W."/>
            <person name="Sun J."/>
            <person name="Mao Q."/>
            <person name="Liang P."/>
            <person name="Zhou C."/>
            <person name="Tian Y."/>
            <person name="Men J."/>
            <person name="Lv X."/>
            <person name="Huang L."/>
            <person name="Zhou J."/>
            <person name="Hu Y."/>
            <person name="Li R."/>
            <person name="Zhang F."/>
            <person name="Lei H."/>
            <person name="Li X."/>
            <person name="Hu X."/>
            <person name="Liang C."/>
            <person name="Xu J."/>
            <person name="Wu Z."/>
            <person name="Yu X."/>
        </authorList>
    </citation>
    <scope>NUCLEOTIDE SEQUENCE</scope>
    <source>
        <strain>Henan</strain>
    </source>
</reference>
<evidence type="ECO:0000256" key="1">
    <source>
        <dbReference type="SAM" id="MobiDB-lite"/>
    </source>
</evidence>
<feature type="compositionally biased region" description="Basic and acidic residues" evidence="1">
    <location>
        <begin position="703"/>
        <end position="714"/>
    </location>
</feature>
<dbReference type="InterPro" id="IPR036691">
    <property type="entry name" value="Endo/exonu/phosph_ase_sf"/>
</dbReference>
<evidence type="ECO:0000313" key="2">
    <source>
        <dbReference type="EMBL" id="GAA52423.1"/>
    </source>
</evidence>
<gene>
    <name evidence="2" type="ORF">CLF_108022</name>
</gene>
<feature type="region of interest" description="Disordered" evidence="1">
    <location>
        <begin position="703"/>
        <end position="722"/>
    </location>
</feature>
<accession>G7YHJ0</accession>
<organism evidence="2 3">
    <name type="scientific">Clonorchis sinensis</name>
    <name type="common">Chinese liver fluke</name>
    <dbReference type="NCBI Taxonomy" id="79923"/>
    <lineage>
        <taxon>Eukaryota</taxon>
        <taxon>Metazoa</taxon>
        <taxon>Spiralia</taxon>
        <taxon>Lophotrochozoa</taxon>
        <taxon>Platyhelminthes</taxon>
        <taxon>Trematoda</taxon>
        <taxon>Digenea</taxon>
        <taxon>Opisthorchiida</taxon>
        <taxon>Opisthorchiata</taxon>
        <taxon>Opisthorchiidae</taxon>
        <taxon>Clonorchis</taxon>
    </lineage>
</organism>
<dbReference type="Proteomes" id="UP000008909">
    <property type="component" value="Unassembled WGS sequence"/>
</dbReference>
<reference evidence="2" key="1">
    <citation type="journal article" date="2011" name="Genome Biol.">
        <title>The draft genome of the carcinogenic human liver fluke Clonorchis sinensis.</title>
        <authorList>
            <person name="Wang X."/>
            <person name="Chen W."/>
            <person name="Huang Y."/>
            <person name="Sun J."/>
            <person name="Men J."/>
            <person name="Liu H."/>
            <person name="Luo F."/>
            <person name="Guo L."/>
            <person name="Lv X."/>
            <person name="Deng C."/>
            <person name="Zhou C."/>
            <person name="Fan Y."/>
            <person name="Li X."/>
            <person name="Huang L."/>
            <person name="Hu Y."/>
            <person name="Liang C."/>
            <person name="Hu X."/>
            <person name="Xu J."/>
            <person name="Yu X."/>
        </authorList>
    </citation>
    <scope>NUCLEOTIDE SEQUENCE [LARGE SCALE GENOMIC DNA]</scope>
    <source>
        <strain evidence="2">Henan</strain>
    </source>
</reference>
<dbReference type="PANTHER" id="PTHR33395:SF22">
    <property type="entry name" value="REVERSE TRANSCRIPTASE DOMAIN-CONTAINING PROTEIN"/>
    <property type="match status" value="1"/>
</dbReference>
<dbReference type="Gene3D" id="3.60.10.10">
    <property type="entry name" value="Endonuclease/exonuclease/phosphatase"/>
    <property type="match status" value="1"/>
</dbReference>
<protein>
    <recommendedName>
        <fullName evidence="4">Endonuclease/exonuclease/phosphatase domain-containing protein</fullName>
    </recommendedName>
</protein>
<dbReference type="AlphaFoldDB" id="G7YHJ0"/>
<sequence>MIQVNTGCSLQPSMDQNRCGRKISPSNARRGMQCRTCKAWWHFTCTRSHDDQPLLLLTACRRNRRRIRTAVSTKPPQVPRLPTVAMLGRRRASRGRSANTTQSYRRFLPQQTTELLSSTGSDVRRQAAKPTDKSNTCVDLDIGECCENRTTTAAAKLPISSSTPSKVASLIVDKVFAQDPDSQSLKPDHSEPESPSYTQLATLIAGTWITPDISDVEISIGGYSVFRADSKRGRAGGVALYLHAALPIPIVLSDTTPAPFCDALWLQVPLRGPDSLLLGVVYRSPSSPPEDDHFLIRTLGQLSSSYHFTHLLLVDNFNAPKTPWMELQCVGSKIPNPKHGFETSTVQTFRECASFLTKLNWDQLQWKTCIGLLSRRFTRLTRCSSLEKPTRSRMGRNLPKRFRRPLVKRSQLFFKKLTTGDAEDELAFRKMRNRCELEIRQWNIRKQATILDLARENRNVLFKYMRHRRRNEPSAFSLRDRNGEPTSDPIVVSEFCRSISSPSVLVTSNLVKAYLRTASNRLGIHGGGHSSTPAQDQPILRVEAHEGHPRILKGTSYTLATQFHLLFRQPLDEGHLRSVRKEAIDTPTYKTGDRLSPGSYGPISPTILSCKVMAGYLKRPILDHLTFNDFSSSVQDEFLPNHSCVTKMLECKRSRQWSLDWHLPLNDEKCVHISFGGDSANSFVHCAKGPEDVTRIGVEKDVGERQPLNDKNKTDPGNLSEILDPVQQSVNPCTFA</sequence>
<dbReference type="EMBL" id="DF143289">
    <property type="protein sequence ID" value="GAA52423.1"/>
    <property type="molecule type" value="Genomic_DNA"/>
</dbReference>
<dbReference type="PANTHER" id="PTHR33395">
    <property type="entry name" value="TRANSCRIPTASE, PUTATIVE-RELATED-RELATED"/>
    <property type="match status" value="1"/>
</dbReference>
<proteinExistence type="predicted"/>